<reference evidence="8 9" key="1">
    <citation type="submission" date="2019-09" db="EMBL/GenBank/DDBJ databases">
        <title>H2 Metabolism Revealed by Metagenomic Analysis in Subglacial Sediment of East Antarctica.</title>
        <authorList>
            <person name="Yang Z."/>
            <person name="Zhang Y."/>
            <person name="Lv Y."/>
            <person name="Yan W."/>
            <person name="Xiao X."/>
            <person name="Sun B."/>
            <person name="Ma H."/>
        </authorList>
    </citation>
    <scope>NUCLEOTIDE SEQUENCE [LARGE SCALE GENOMIC DNA]</scope>
    <source>
        <strain evidence="8">Bin2_2</strain>
    </source>
</reference>
<evidence type="ECO:0000256" key="4">
    <source>
        <dbReference type="ARBA" id="ARBA00022989"/>
    </source>
</evidence>
<dbReference type="InterPro" id="IPR027469">
    <property type="entry name" value="Cation_efflux_TMD_sf"/>
</dbReference>
<dbReference type="Gene3D" id="1.20.1510.10">
    <property type="entry name" value="Cation efflux protein transmembrane domain"/>
    <property type="match status" value="1"/>
</dbReference>
<dbReference type="SUPFAM" id="SSF160240">
    <property type="entry name" value="Cation efflux protein cytoplasmic domain-like"/>
    <property type="match status" value="1"/>
</dbReference>
<protein>
    <submittedName>
        <fullName evidence="8">Cation diffusion facilitator family transporter</fullName>
    </submittedName>
</protein>
<dbReference type="Proteomes" id="UP000483432">
    <property type="component" value="Unassembled WGS sequence"/>
</dbReference>
<evidence type="ECO:0000256" key="3">
    <source>
        <dbReference type="ARBA" id="ARBA00022692"/>
    </source>
</evidence>
<keyword evidence="5 6" id="KW-0472">Membrane</keyword>
<feature type="transmembrane region" description="Helical" evidence="6">
    <location>
        <begin position="195"/>
        <end position="213"/>
    </location>
</feature>
<dbReference type="InterPro" id="IPR058533">
    <property type="entry name" value="Cation_efflux_TM"/>
</dbReference>
<evidence type="ECO:0000259" key="7">
    <source>
        <dbReference type="Pfam" id="PF01545"/>
    </source>
</evidence>
<dbReference type="GO" id="GO:0016020">
    <property type="term" value="C:membrane"/>
    <property type="evidence" value="ECO:0007669"/>
    <property type="project" value="UniProtKB-SubCell"/>
</dbReference>
<proteinExistence type="predicted"/>
<dbReference type="EMBL" id="JAAFGW010000104">
    <property type="protein sequence ID" value="NDP48327.1"/>
    <property type="molecule type" value="Genomic_DNA"/>
</dbReference>
<gene>
    <name evidence="8" type="ORF">GZ085_08030</name>
</gene>
<dbReference type="Pfam" id="PF01545">
    <property type="entry name" value="Cation_efflux"/>
    <property type="match status" value="1"/>
</dbReference>
<dbReference type="InterPro" id="IPR002524">
    <property type="entry name" value="Cation_efflux"/>
</dbReference>
<evidence type="ECO:0000256" key="1">
    <source>
        <dbReference type="ARBA" id="ARBA00004141"/>
    </source>
</evidence>
<dbReference type="AlphaFoldDB" id="A0A7C9P752"/>
<dbReference type="InterPro" id="IPR036837">
    <property type="entry name" value="Cation_efflux_CTD_sf"/>
</dbReference>
<organism evidence="8 9">
    <name type="scientific">Sulfuriferula multivorans</name>
    <dbReference type="NCBI Taxonomy" id="1559896"/>
    <lineage>
        <taxon>Bacteria</taxon>
        <taxon>Pseudomonadati</taxon>
        <taxon>Pseudomonadota</taxon>
        <taxon>Betaproteobacteria</taxon>
        <taxon>Nitrosomonadales</taxon>
        <taxon>Sulfuricellaceae</taxon>
        <taxon>Sulfuriferula</taxon>
    </lineage>
</organism>
<comment type="caution">
    <text evidence="8">The sequence shown here is derived from an EMBL/GenBank/DDBJ whole genome shotgun (WGS) entry which is preliminary data.</text>
</comment>
<feature type="domain" description="Cation efflux protein transmembrane" evidence="7">
    <location>
        <begin position="14"/>
        <end position="220"/>
    </location>
</feature>
<dbReference type="NCBIfam" id="TIGR01297">
    <property type="entry name" value="CDF"/>
    <property type="match status" value="1"/>
</dbReference>
<dbReference type="PANTHER" id="PTHR13414:SF9">
    <property type="entry name" value="PROTON-COUPLED ZINC ANTIPORTER SLC30A9, MITOCHONDRIAL"/>
    <property type="match status" value="1"/>
</dbReference>
<keyword evidence="2" id="KW-0813">Transport</keyword>
<keyword evidence="3 6" id="KW-0812">Transmembrane</keyword>
<evidence type="ECO:0000313" key="8">
    <source>
        <dbReference type="EMBL" id="NDP48327.1"/>
    </source>
</evidence>
<evidence type="ECO:0000256" key="5">
    <source>
        <dbReference type="ARBA" id="ARBA00023136"/>
    </source>
</evidence>
<dbReference type="SUPFAM" id="SSF161111">
    <property type="entry name" value="Cation efflux protein transmembrane domain-like"/>
    <property type="match status" value="1"/>
</dbReference>
<feature type="transmembrane region" description="Helical" evidence="6">
    <location>
        <begin position="161"/>
        <end position="183"/>
    </location>
</feature>
<feature type="transmembrane region" description="Helical" evidence="6">
    <location>
        <begin position="119"/>
        <end position="140"/>
    </location>
</feature>
<evidence type="ECO:0000256" key="2">
    <source>
        <dbReference type="ARBA" id="ARBA00022448"/>
    </source>
</evidence>
<dbReference type="InterPro" id="IPR040177">
    <property type="entry name" value="SLC30A9"/>
</dbReference>
<sequence>MTMQTRGATKKVVYAALAGNLAIALIKFAAAATTGSSAMLSEAVHSLVDTVNELLLLYGMKRAAKGPDDSHPFGYGRELYFWSFIVTLLVFALGAGVSLYEGVVHLRNPEAMTNPLINYVVLAVSFLCEGASWWVALKAFRATKGKQGYFDAFRASKDPGVFIVLFEDGAALLGLLVAALGITGALVLDMPELDGIASIGISIVLAASSILLARETKALLIGEAAQPHVRESIMRIASNDTGIRSVNGVLTVQMGPNQVIAALSAEFCDELNTTQIEHCIGRIEAAIIDAHLDVTTLFVKPQTAEMWQRRIAVLKAKD</sequence>
<dbReference type="GO" id="GO:0008324">
    <property type="term" value="F:monoatomic cation transmembrane transporter activity"/>
    <property type="evidence" value="ECO:0007669"/>
    <property type="project" value="InterPro"/>
</dbReference>
<comment type="subcellular location">
    <subcellularLocation>
        <location evidence="1">Membrane</location>
        <topology evidence="1">Multi-pass membrane protein</topology>
    </subcellularLocation>
</comment>
<dbReference type="PANTHER" id="PTHR13414">
    <property type="entry name" value="HUEL-CATION TRANSPORTER"/>
    <property type="match status" value="1"/>
</dbReference>
<feature type="transmembrane region" description="Helical" evidence="6">
    <location>
        <begin position="12"/>
        <end position="32"/>
    </location>
</feature>
<keyword evidence="4 6" id="KW-1133">Transmembrane helix</keyword>
<feature type="transmembrane region" description="Helical" evidence="6">
    <location>
        <begin position="79"/>
        <end position="99"/>
    </location>
</feature>
<evidence type="ECO:0000256" key="6">
    <source>
        <dbReference type="SAM" id="Phobius"/>
    </source>
</evidence>
<accession>A0A7C9P752</accession>
<evidence type="ECO:0000313" key="9">
    <source>
        <dbReference type="Proteomes" id="UP000483432"/>
    </source>
</evidence>
<dbReference type="GO" id="GO:0006829">
    <property type="term" value="P:zinc ion transport"/>
    <property type="evidence" value="ECO:0007669"/>
    <property type="project" value="InterPro"/>
</dbReference>
<name>A0A7C9P752_9PROT</name>